<gene>
    <name evidence="1" type="ORF">V8G54_029779</name>
</gene>
<dbReference type="EMBL" id="CP144692">
    <property type="protein sequence ID" value="WVY97628.1"/>
    <property type="molecule type" value="Genomic_DNA"/>
</dbReference>
<dbReference type="AlphaFoldDB" id="A0AAQ3MVA5"/>
<name>A0AAQ3MVA5_VIGMU</name>
<proteinExistence type="predicted"/>
<protein>
    <submittedName>
        <fullName evidence="1">Uncharacterized protein</fullName>
    </submittedName>
</protein>
<sequence>MKLALMFNNLKPGFPTTASATSLAPDHVIEFVLKSTSINWRPTSSALLIKATPSSFSSFSDKLILARNCFDDIQAATEVAPFAVMSFPAKSKISSDGADSLRALARDSAPSSSKFK</sequence>
<dbReference type="Proteomes" id="UP001374535">
    <property type="component" value="Chromosome 9"/>
</dbReference>
<accession>A0AAQ3MVA5</accession>
<evidence type="ECO:0000313" key="2">
    <source>
        <dbReference type="Proteomes" id="UP001374535"/>
    </source>
</evidence>
<evidence type="ECO:0000313" key="1">
    <source>
        <dbReference type="EMBL" id="WVY97628.1"/>
    </source>
</evidence>
<reference evidence="1 2" key="1">
    <citation type="journal article" date="2023" name="Life. Sci Alliance">
        <title>Evolutionary insights into 3D genome organization and epigenetic landscape of Vigna mungo.</title>
        <authorList>
            <person name="Junaid A."/>
            <person name="Singh B."/>
            <person name="Bhatia S."/>
        </authorList>
    </citation>
    <scope>NUCLEOTIDE SEQUENCE [LARGE SCALE GENOMIC DNA]</scope>
    <source>
        <strain evidence="1">Urdbean</strain>
    </source>
</reference>
<keyword evidence="2" id="KW-1185">Reference proteome</keyword>
<organism evidence="1 2">
    <name type="scientific">Vigna mungo</name>
    <name type="common">Black gram</name>
    <name type="synonym">Phaseolus mungo</name>
    <dbReference type="NCBI Taxonomy" id="3915"/>
    <lineage>
        <taxon>Eukaryota</taxon>
        <taxon>Viridiplantae</taxon>
        <taxon>Streptophyta</taxon>
        <taxon>Embryophyta</taxon>
        <taxon>Tracheophyta</taxon>
        <taxon>Spermatophyta</taxon>
        <taxon>Magnoliopsida</taxon>
        <taxon>eudicotyledons</taxon>
        <taxon>Gunneridae</taxon>
        <taxon>Pentapetalae</taxon>
        <taxon>rosids</taxon>
        <taxon>fabids</taxon>
        <taxon>Fabales</taxon>
        <taxon>Fabaceae</taxon>
        <taxon>Papilionoideae</taxon>
        <taxon>50 kb inversion clade</taxon>
        <taxon>NPAAA clade</taxon>
        <taxon>indigoferoid/millettioid clade</taxon>
        <taxon>Phaseoleae</taxon>
        <taxon>Vigna</taxon>
    </lineage>
</organism>